<name>A0ABW8YJ87_9SPHN</name>
<accession>A0ABW8YJ87</accession>
<dbReference type="RefSeq" id="WP_408076913.1">
    <property type="nucleotide sequence ID" value="NZ_JBELQC010000001.1"/>
</dbReference>
<dbReference type="EMBL" id="JBELQC010000001">
    <property type="protein sequence ID" value="MFL9839952.1"/>
    <property type="molecule type" value="Genomic_DNA"/>
</dbReference>
<organism evidence="1 2">
    <name type="scientific">Sphingomonas plantiphila</name>
    <dbReference type="NCBI Taxonomy" id="3163295"/>
    <lineage>
        <taxon>Bacteria</taxon>
        <taxon>Pseudomonadati</taxon>
        <taxon>Pseudomonadota</taxon>
        <taxon>Alphaproteobacteria</taxon>
        <taxon>Sphingomonadales</taxon>
        <taxon>Sphingomonadaceae</taxon>
        <taxon>Sphingomonas</taxon>
    </lineage>
</organism>
<keyword evidence="2" id="KW-1185">Reference proteome</keyword>
<gene>
    <name evidence="1" type="ORF">ABS767_03155</name>
</gene>
<sequence>MQEEYRPNSDFLMMVLHDEVPLTGGSLAEVNLARLIDLTSDDDDSNRDWAVTLLAASGIDTAEVRSALRRAADDPQIDTRCEALLRLAVVEPGFALPRVKEMLEQDDIYALTLEAAGLLADRSLIAVLEQICVRPFDDVDVVFAVLARDALEASRTGKVPRALEWRLV</sequence>
<dbReference type="InterPro" id="IPR016024">
    <property type="entry name" value="ARM-type_fold"/>
</dbReference>
<dbReference type="SUPFAM" id="SSF48371">
    <property type="entry name" value="ARM repeat"/>
    <property type="match status" value="1"/>
</dbReference>
<comment type="caution">
    <text evidence="1">The sequence shown here is derived from an EMBL/GenBank/DDBJ whole genome shotgun (WGS) entry which is preliminary data.</text>
</comment>
<protein>
    <submittedName>
        <fullName evidence="1">Lyase</fullName>
    </submittedName>
</protein>
<dbReference type="GO" id="GO:0016829">
    <property type="term" value="F:lyase activity"/>
    <property type="evidence" value="ECO:0007669"/>
    <property type="project" value="UniProtKB-KW"/>
</dbReference>
<evidence type="ECO:0000313" key="2">
    <source>
        <dbReference type="Proteomes" id="UP001629244"/>
    </source>
</evidence>
<evidence type="ECO:0000313" key="1">
    <source>
        <dbReference type="EMBL" id="MFL9839952.1"/>
    </source>
</evidence>
<proteinExistence type="predicted"/>
<reference evidence="1 2" key="1">
    <citation type="submission" date="2024-06" db="EMBL/GenBank/DDBJ databases">
        <authorList>
            <person name="Kaempfer P."/>
            <person name="Viver T."/>
        </authorList>
    </citation>
    <scope>NUCLEOTIDE SEQUENCE [LARGE SCALE GENOMIC DNA]</scope>
    <source>
        <strain evidence="1 2">ST-64</strain>
    </source>
</reference>
<dbReference type="Gene3D" id="1.25.10.10">
    <property type="entry name" value="Leucine-rich Repeat Variant"/>
    <property type="match status" value="1"/>
</dbReference>
<dbReference type="InterPro" id="IPR011989">
    <property type="entry name" value="ARM-like"/>
</dbReference>
<dbReference type="Proteomes" id="UP001629244">
    <property type="component" value="Unassembled WGS sequence"/>
</dbReference>
<keyword evidence="1" id="KW-0456">Lyase</keyword>